<dbReference type="Proteomes" id="UP000283479">
    <property type="component" value="Unassembled WGS sequence"/>
</dbReference>
<organism evidence="2 3">
    <name type="scientific">Rhodococcus xishaensis</name>
    <dbReference type="NCBI Taxonomy" id="2487364"/>
    <lineage>
        <taxon>Bacteria</taxon>
        <taxon>Bacillati</taxon>
        <taxon>Actinomycetota</taxon>
        <taxon>Actinomycetes</taxon>
        <taxon>Mycobacteriales</taxon>
        <taxon>Nocardiaceae</taxon>
        <taxon>Rhodococcus</taxon>
    </lineage>
</organism>
<accession>A0A438ATD4</accession>
<dbReference type="InterPro" id="IPR006311">
    <property type="entry name" value="TAT_signal"/>
</dbReference>
<comment type="caution">
    <text evidence="2">The sequence shown here is derived from an EMBL/GenBank/DDBJ whole genome shotgun (WGS) entry which is preliminary data.</text>
</comment>
<evidence type="ECO:0000313" key="2">
    <source>
        <dbReference type="EMBL" id="RVW01917.1"/>
    </source>
</evidence>
<proteinExistence type="predicted"/>
<keyword evidence="1" id="KW-0732">Signal</keyword>
<evidence type="ECO:0008006" key="4">
    <source>
        <dbReference type="Google" id="ProtNLM"/>
    </source>
</evidence>
<dbReference type="PROSITE" id="PS51318">
    <property type="entry name" value="TAT"/>
    <property type="match status" value="1"/>
</dbReference>
<name>A0A438ATD4_9NOCA</name>
<feature type="chain" id="PRO_5019250447" description="Secreted protein" evidence="1">
    <location>
        <begin position="28"/>
        <end position="143"/>
    </location>
</feature>
<dbReference type="EMBL" id="RKLO01000004">
    <property type="protein sequence ID" value="RVW01917.1"/>
    <property type="molecule type" value="Genomic_DNA"/>
</dbReference>
<evidence type="ECO:0000313" key="3">
    <source>
        <dbReference type="Proteomes" id="UP000283479"/>
    </source>
</evidence>
<dbReference type="AlphaFoldDB" id="A0A438ATD4"/>
<keyword evidence="3" id="KW-1185">Reference proteome</keyword>
<reference evidence="2 3" key="1">
    <citation type="submission" date="2018-11" db="EMBL/GenBank/DDBJ databases">
        <title>Rhodococcus spongicola sp. nov. and Rhodococcus xishaensis sp. nov. from marine sponges.</title>
        <authorList>
            <person name="Li L."/>
            <person name="Lin H.W."/>
        </authorList>
    </citation>
    <scope>NUCLEOTIDE SEQUENCE [LARGE SCALE GENOMIC DNA]</scope>
    <source>
        <strain evidence="2 3">LHW51113</strain>
    </source>
</reference>
<gene>
    <name evidence="2" type="ORF">EGT50_10670</name>
</gene>
<sequence>MSKSVRTALAAALAALGAALFAAPANAAPEGITVSADVRGNTVVITIVNDSDGMVACEWYAPRATDPFDADVAGRSVFGLRSGGVSSTAAVVGDGPHRVEWRCMDGRDWMWGTLLEPPTAEPILFTTPSSTNAGGFGSLSFGS</sequence>
<dbReference type="RefSeq" id="WP_127954177.1">
    <property type="nucleotide sequence ID" value="NZ_RKLO01000004.1"/>
</dbReference>
<protein>
    <recommendedName>
        <fullName evidence="4">Secreted protein</fullName>
    </recommendedName>
</protein>
<evidence type="ECO:0000256" key="1">
    <source>
        <dbReference type="SAM" id="SignalP"/>
    </source>
</evidence>
<feature type="signal peptide" evidence="1">
    <location>
        <begin position="1"/>
        <end position="27"/>
    </location>
</feature>